<evidence type="ECO:0000313" key="3">
    <source>
        <dbReference type="Proteomes" id="UP000235371"/>
    </source>
</evidence>
<proteinExistence type="predicted"/>
<evidence type="ECO:0000313" key="2">
    <source>
        <dbReference type="EMBL" id="PMD52899.1"/>
    </source>
</evidence>
<gene>
    <name evidence="2" type="ORF">K444DRAFT_193706</name>
</gene>
<reference evidence="2 3" key="1">
    <citation type="submission" date="2016-04" db="EMBL/GenBank/DDBJ databases">
        <title>A degradative enzymes factory behind the ericoid mycorrhizal symbiosis.</title>
        <authorList>
            <consortium name="DOE Joint Genome Institute"/>
            <person name="Martino E."/>
            <person name="Morin E."/>
            <person name="Grelet G."/>
            <person name="Kuo A."/>
            <person name="Kohler A."/>
            <person name="Daghino S."/>
            <person name="Barry K."/>
            <person name="Choi C."/>
            <person name="Cichocki N."/>
            <person name="Clum A."/>
            <person name="Copeland A."/>
            <person name="Hainaut M."/>
            <person name="Haridas S."/>
            <person name="Labutti K."/>
            <person name="Lindquist E."/>
            <person name="Lipzen A."/>
            <person name="Khouja H.-R."/>
            <person name="Murat C."/>
            <person name="Ohm R."/>
            <person name="Olson A."/>
            <person name="Spatafora J."/>
            <person name="Veneault-Fourrey C."/>
            <person name="Henrissat B."/>
            <person name="Grigoriev I."/>
            <person name="Martin F."/>
            <person name="Perotto S."/>
        </authorList>
    </citation>
    <scope>NUCLEOTIDE SEQUENCE [LARGE SCALE GENOMIC DNA]</scope>
    <source>
        <strain evidence="2 3">E</strain>
    </source>
</reference>
<organism evidence="2 3">
    <name type="scientific">Hyaloscypha bicolor E</name>
    <dbReference type="NCBI Taxonomy" id="1095630"/>
    <lineage>
        <taxon>Eukaryota</taxon>
        <taxon>Fungi</taxon>
        <taxon>Dikarya</taxon>
        <taxon>Ascomycota</taxon>
        <taxon>Pezizomycotina</taxon>
        <taxon>Leotiomycetes</taxon>
        <taxon>Helotiales</taxon>
        <taxon>Hyaloscyphaceae</taxon>
        <taxon>Hyaloscypha</taxon>
        <taxon>Hyaloscypha bicolor</taxon>
    </lineage>
</organism>
<sequence length="160" mass="18062">MGLRAIFSLPFFFRIWIRQQFHHSAENALPPSPPNNPGHLANPRDHRAIISHPDPPPNINNHRSRPRRNNNQHFVLQRVSLHPAIPPREALPKRIQRVHHAVLFLVLEIPAAALNNSNSKLWSTGPGDFTPSDTFGVYFSTRGSCTQVVPAYTRKISAPL</sequence>
<dbReference type="Proteomes" id="UP000235371">
    <property type="component" value="Unassembled WGS sequence"/>
</dbReference>
<name>A0A2J6SQ58_9HELO</name>
<protein>
    <submittedName>
        <fullName evidence="2">Uncharacterized protein</fullName>
    </submittedName>
</protein>
<keyword evidence="3" id="KW-1185">Reference proteome</keyword>
<dbReference type="RefSeq" id="XP_024729803.1">
    <property type="nucleotide sequence ID" value="XM_024870945.1"/>
</dbReference>
<dbReference type="GeneID" id="36579027"/>
<dbReference type="EMBL" id="KZ613895">
    <property type="protein sequence ID" value="PMD52899.1"/>
    <property type="molecule type" value="Genomic_DNA"/>
</dbReference>
<dbReference type="OrthoDB" id="3538789at2759"/>
<evidence type="ECO:0000256" key="1">
    <source>
        <dbReference type="SAM" id="MobiDB-lite"/>
    </source>
</evidence>
<dbReference type="AlphaFoldDB" id="A0A2J6SQ58"/>
<accession>A0A2J6SQ58</accession>
<feature type="region of interest" description="Disordered" evidence="1">
    <location>
        <begin position="27"/>
        <end position="67"/>
    </location>
</feature>
<dbReference type="InParanoid" id="A0A2J6SQ58"/>